<protein>
    <submittedName>
        <fullName evidence="2">Uncharacterized protein</fullName>
    </submittedName>
</protein>
<feature type="region of interest" description="Disordered" evidence="1">
    <location>
        <begin position="29"/>
        <end position="51"/>
    </location>
</feature>
<feature type="compositionally biased region" description="Basic and acidic residues" evidence="1">
    <location>
        <begin position="223"/>
        <end position="234"/>
    </location>
</feature>
<name>A0A087USY1_STEMI</name>
<feature type="compositionally biased region" description="Basic and acidic residues" evidence="1">
    <location>
        <begin position="29"/>
        <end position="38"/>
    </location>
</feature>
<organism evidence="2 3">
    <name type="scientific">Stegodyphus mimosarum</name>
    <name type="common">African social velvet spider</name>
    <dbReference type="NCBI Taxonomy" id="407821"/>
    <lineage>
        <taxon>Eukaryota</taxon>
        <taxon>Metazoa</taxon>
        <taxon>Ecdysozoa</taxon>
        <taxon>Arthropoda</taxon>
        <taxon>Chelicerata</taxon>
        <taxon>Arachnida</taxon>
        <taxon>Araneae</taxon>
        <taxon>Araneomorphae</taxon>
        <taxon>Entelegynae</taxon>
        <taxon>Eresoidea</taxon>
        <taxon>Eresidae</taxon>
        <taxon>Stegodyphus</taxon>
    </lineage>
</organism>
<feature type="non-terminal residue" evidence="2">
    <location>
        <position position="356"/>
    </location>
</feature>
<evidence type="ECO:0000313" key="3">
    <source>
        <dbReference type="Proteomes" id="UP000054359"/>
    </source>
</evidence>
<feature type="region of interest" description="Disordered" evidence="1">
    <location>
        <begin position="206"/>
        <end position="234"/>
    </location>
</feature>
<reference evidence="2 3" key="1">
    <citation type="submission" date="2013-11" db="EMBL/GenBank/DDBJ databases">
        <title>Genome sequencing of Stegodyphus mimosarum.</title>
        <authorList>
            <person name="Bechsgaard J."/>
        </authorList>
    </citation>
    <scope>NUCLEOTIDE SEQUENCE [LARGE SCALE GENOMIC DNA]</scope>
</reference>
<feature type="region of interest" description="Disordered" evidence="1">
    <location>
        <begin position="271"/>
        <end position="295"/>
    </location>
</feature>
<feature type="region of interest" description="Disordered" evidence="1">
    <location>
        <begin position="112"/>
        <end position="146"/>
    </location>
</feature>
<feature type="compositionally biased region" description="Basic and acidic residues" evidence="1">
    <location>
        <begin position="327"/>
        <end position="337"/>
    </location>
</feature>
<keyword evidence="3" id="KW-1185">Reference proteome</keyword>
<feature type="region of interest" description="Disordered" evidence="1">
    <location>
        <begin position="327"/>
        <end position="356"/>
    </location>
</feature>
<dbReference type="Proteomes" id="UP000054359">
    <property type="component" value="Unassembled WGS sequence"/>
</dbReference>
<accession>A0A087USY1</accession>
<proteinExistence type="predicted"/>
<gene>
    <name evidence="2" type="ORF">X975_09057</name>
</gene>
<dbReference type="OrthoDB" id="6415856at2759"/>
<evidence type="ECO:0000313" key="2">
    <source>
        <dbReference type="EMBL" id="KFM80470.1"/>
    </source>
</evidence>
<sequence length="356" mass="41130">MWALRPTYYDNNDMPIDLRKKVVLQRDLEEQKESRRTENAYAPKQNSANNYRERWHQPAALPVGNLYPFMSERYGVRCSLVSSEENKEKSHEFRSGSRGTLETAIRKLHHNKFKQAVDNPREERCRSTGALDNQEKNKRLRRSNSCPDLSNFKLKTPQSQYVPDCTEKTVSSEQKINSVNNIHQIHDIHVNAPIIGGAKKRKSFVPIYGDSREPSPKKLPKSPTEHSPYEEYSSHTEVLLRRQLQQQSTPPYLLHVYDYYQQLVQRLREHSSTTVRLHPPISPTPADDDLPSDAQRKRPCRALTGKHVRQGTGASISTLLTLRQKIQERQKAKEHQPRNVLNGTNKNICAKKSNPK</sequence>
<dbReference type="EMBL" id="KK121432">
    <property type="protein sequence ID" value="KFM80470.1"/>
    <property type="molecule type" value="Genomic_DNA"/>
</dbReference>
<evidence type="ECO:0000256" key="1">
    <source>
        <dbReference type="SAM" id="MobiDB-lite"/>
    </source>
</evidence>
<dbReference type="AlphaFoldDB" id="A0A087USY1"/>
<dbReference type="OMA" id="NICAKKS"/>